<evidence type="ECO:0000313" key="3">
    <source>
        <dbReference type="Proteomes" id="UP000186601"/>
    </source>
</evidence>
<dbReference type="OrthoDB" id="3367070at2759"/>
<evidence type="ECO:0000256" key="1">
    <source>
        <dbReference type="SAM" id="MobiDB-lite"/>
    </source>
</evidence>
<accession>A0A2R6QEU6</accession>
<dbReference type="Proteomes" id="UP000186601">
    <property type="component" value="Unassembled WGS sequence"/>
</dbReference>
<gene>
    <name evidence="2" type="ORF">PHLCEN_2v3560</name>
</gene>
<reference evidence="2 3" key="1">
    <citation type="submission" date="2018-02" db="EMBL/GenBank/DDBJ databases">
        <title>Genome sequence of the basidiomycete white-rot fungus Phlebia centrifuga.</title>
        <authorList>
            <person name="Granchi Z."/>
            <person name="Peng M."/>
            <person name="de Vries R.P."/>
            <person name="Hilden K."/>
            <person name="Makela M.R."/>
            <person name="Grigoriev I."/>
            <person name="Riley R."/>
        </authorList>
    </citation>
    <scope>NUCLEOTIDE SEQUENCE [LARGE SCALE GENOMIC DNA]</scope>
    <source>
        <strain evidence="2 3">FBCC195</strain>
    </source>
</reference>
<name>A0A2R6QEU6_9APHY</name>
<feature type="compositionally biased region" description="Polar residues" evidence="1">
    <location>
        <begin position="227"/>
        <end position="256"/>
    </location>
</feature>
<feature type="region of interest" description="Disordered" evidence="1">
    <location>
        <begin position="493"/>
        <end position="539"/>
    </location>
</feature>
<evidence type="ECO:0000313" key="2">
    <source>
        <dbReference type="EMBL" id="PSS06841.1"/>
    </source>
</evidence>
<feature type="region of interest" description="Disordered" evidence="1">
    <location>
        <begin position="459"/>
        <end position="478"/>
    </location>
</feature>
<feature type="region of interest" description="Disordered" evidence="1">
    <location>
        <begin position="147"/>
        <end position="308"/>
    </location>
</feature>
<protein>
    <submittedName>
        <fullName evidence="2">Uncharacterized protein</fullName>
    </submittedName>
</protein>
<feature type="compositionally biased region" description="Polar residues" evidence="1">
    <location>
        <begin position="525"/>
        <end position="536"/>
    </location>
</feature>
<feature type="region of interest" description="Disordered" evidence="1">
    <location>
        <begin position="35"/>
        <end position="86"/>
    </location>
</feature>
<keyword evidence="3" id="KW-1185">Reference proteome</keyword>
<proteinExistence type="predicted"/>
<dbReference type="AlphaFoldDB" id="A0A2R6QEU6"/>
<feature type="region of interest" description="Disordered" evidence="1">
    <location>
        <begin position="405"/>
        <end position="449"/>
    </location>
</feature>
<feature type="compositionally biased region" description="Low complexity" evidence="1">
    <location>
        <begin position="48"/>
        <end position="59"/>
    </location>
</feature>
<dbReference type="STRING" id="98765.A0A2R6QEU6"/>
<feature type="compositionally biased region" description="Low complexity" evidence="1">
    <location>
        <begin position="77"/>
        <end position="86"/>
    </location>
</feature>
<sequence length="587" mass="63585">MGFFSSRRPEEIEDHLNNDISVVQVIRSRFYGKHKGKGREVQQPSFEALSLPSSSPALSRDNLSNYDTSSVRKAEHSSSSSSRARATNLTISTDTLHSTPTDTITITLAQRLNELAAANAQGLLDDDEYRLLRQNLFERLAAGSAVPSETSVVPVAGPPRDYADGRKSLSSAHGRRPSSNFHVQTQRTPSIQSKRSFTSTVSGLLKRASSKRRTSLAAADWSDAGSVFSSPKTPERSGFSSASSKPSHLSQATDSSRTYHDSDAPFSRKTKPDRTPVTQAFRPDTISRSPARNVRRAPSLPPSSFPGASLNAEAKAAAEMSIIDTLADDEDLQSAKDIREALEKIEAEGRRLLDAFNGLELSTLVRQQRRPGHAPLSAAAAFLPSPVDSESHWKANILSPAASIRGGKDNDAMSTRSGGSARTAFSARHRSPSVSSRTRPLNMGAAPVFQPVSLARKNSLSSISSRHRSGTSPAQPLGRFGLASASSLNLGRSSNHLPLAPVSEGEASMSHHHPRPAEEKPPKSTEGSQYSGSIKQARTEDDILALEAEMADIRRRRGEVTARYEARIEYLRAKLKGAELREKLLKR</sequence>
<dbReference type="EMBL" id="MLYV02000357">
    <property type="protein sequence ID" value="PSS06841.1"/>
    <property type="molecule type" value="Genomic_DNA"/>
</dbReference>
<comment type="caution">
    <text evidence="2">The sequence shown here is derived from an EMBL/GenBank/DDBJ whole genome shotgun (WGS) entry which is preliminary data.</text>
</comment>
<feature type="compositionally biased region" description="Polar residues" evidence="1">
    <location>
        <begin position="177"/>
        <end position="202"/>
    </location>
</feature>
<organism evidence="2 3">
    <name type="scientific">Hermanssonia centrifuga</name>
    <dbReference type="NCBI Taxonomy" id="98765"/>
    <lineage>
        <taxon>Eukaryota</taxon>
        <taxon>Fungi</taxon>
        <taxon>Dikarya</taxon>
        <taxon>Basidiomycota</taxon>
        <taxon>Agaricomycotina</taxon>
        <taxon>Agaricomycetes</taxon>
        <taxon>Polyporales</taxon>
        <taxon>Meruliaceae</taxon>
        <taxon>Hermanssonia</taxon>
    </lineage>
</organism>